<sequence length="418" mass="44465">MFRLLLFFALLAGTVNRGFAQAGSPDVVSPALSDDALKGAIWTITAQHIWNTNESRAPRQRPAPWSTVDEFKEWSKSKDAQADKSGLTVLKNQVFSRFSGEAATPRQLVDTIVANVARAKKGTELHTIDAGALANKLNTIAGLPASPTPAAQTAPAVTATQPAPAAAPVAAPVQQPDEVVQVPPAKPVPVDRASFVAQHPAFSLGLAFVLGAVLGALLMALRQSQQRNAELLNAEESRTRLTKLTSSHDAFNEMKKQADDMKEVSAEKARNLVNQPPKKRPTVNPIPQKNNPPPAVPIATAAAASAPAVAAAPAPPVARYAPAQEGGYIEERKLVAEALPQLPIMLTVDARNPDRATFTLNPYANQGKLIGDGLEQLRDYFDYELPGRISSVAAAAPGQLVRQGDGWQVSTLARLEVR</sequence>
<comment type="caution">
    <text evidence="3">The sequence shown here is derived from an EMBL/GenBank/DDBJ whole genome shotgun (WGS) entry which is preliminary data.</text>
</comment>
<evidence type="ECO:0000313" key="3">
    <source>
        <dbReference type="EMBL" id="MDO7877601.1"/>
    </source>
</evidence>
<dbReference type="Proteomes" id="UP001176429">
    <property type="component" value="Unassembled WGS sequence"/>
</dbReference>
<accession>A0ABT9BLR1</accession>
<evidence type="ECO:0000256" key="2">
    <source>
        <dbReference type="SAM" id="SignalP"/>
    </source>
</evidence>
<feature type="transmembrane region" description="Helical" evidence="1">
    <location>
        <begin position="201"/>
        <end position="221"/>
    </location>
</feature>
<feature type="signal peptide" evidence="2">
    <location>
        <begin position="1"/>
        <end position="20"/>
    </location>
</feature>
<evidence type="ECO:0000256" key="1">
    <source>
        <dbReference type="SAM" id="Phobius"/>
    </source>
</evidence>
<keyword evidence="1" id="KW-0472">Membrane</keyword>
<dbReference type="RefSeq" id="WP_305009044.1">
    <property type="nucleotide sequence ID" value="NZ_JAUQSY010000022.1"/>
</dbReference>
<keyword evidence="1" id="KW-1133">Transmembrane helix</keyword>
<protein>
    <submittedName>
        <fullName evidence="3">Uncharacterized protein</fullName>
    </submittedName>
</protein>
<dbReference type="EMBL" id="JAUQSY010000022">
    <property type="protein sequence ID" value="MDO7877601.1"/>
    <property type="molecule type" value="Genomic_DNA"/>
</dbReference>
<keyword evidence="1" id="KW-0812">Transmembrane</keyword>
<keyword evidence="4" id="KW-1185">Reference proteome</keyword>
<evidence type="ECO:0000313" key="4">
    <source>
        <dbReference type="Proteomes" id="UP001176429"/>
    </source>
</evidence>
<proteinExistence type="predicted"/>
<keyword evidence="2" id="KW-0732">Signal</keyword>
<gene>
    <name evidence="3" type="ORF">Q5H93_22875</name>
</gene>
<feature type="chain" id="PRO_5046038152" evidence="2">
    <location>
        <begin position="21"/>
        <end position="418"/>
    </location>
</feature>
<reference evidence="3" key="1">
    <citation type="submission" date="2023-07" db="EMBL/GenBank/DDBJ databases">
        <authorList>
            <person name="Kim M.K."/>
        </authorList>
    </citation>
    <scope>NUCLEOTIDE SEQUENCE</scope>
    <source>
        <strain evidence="3">ASUV-10-1</strain>
    </source>
</reference>
<organism evidence="3 4">
    <name type="scientific">Hymenobacter aranciens</name>
    <dbReference type="NCBI Taxonomy" id="3063996"/>
    <lineage>
        <taxon>Bacteria</taxon>
        <taxon>Pseudomonadati</taxon>
        <taxon>Bacteroidota</taxon>
        <taxon>Cytophagia</taxon>
        <taxon>Cytophagales</taxon>
        <taxon>Hymenobacteraceae</taxon>
        <taxon>Hymenobacter</taxon>
    </lineage>
</organism>
<name>A0ABT9BLR1_9BACT</name>